<evidence type="ECO:0000256" key="4">
    <source>
        <dbReference type="ARBA" id="ARBA00022490"/>
    </source>
</evidence>
<keyword evidence="6 7" id="KW-0143">Chaperone</keyword>
<dbReference type="CDD" id="cd00446">
    <property type="entry name" value="GrpE"/>
    <property type="match status" value="1"/>
</dbReference>
<keyword evidence="5 10" id="KW-0346">Stress response</keyword>
<evidence type="ECO:0000256" key="1">
    <source>
        <dbReference type="ARBA" id="ARBA00004496"/>
    </source>
</evidence>
<dbReference type="SUPFAM" id="SSF58014">
    <property type="entry name" value="Coiled-coil domain of nucleotide exchange factor GrpE"/>
    <property type="match status" value="1"/>
</dbReference>
<evidence type="ECO:0000256" key="8">
    <source>
        <dbReference type="RuleBase" id="RU004478"/>
    </source>
</evidence>
<dbReference type="PRINTS" id="PR00773">
    <property type="entry name" value="GRPEPROTEIN"/>
</dbReference>
<dbReference type="FunFam" id="2.30.22.10:FF:000001">
    <property type="entry name" value="Protein GrpE"/>
    <property type="match status" value="1"/>
</dbReference>
<dbReference type="NCBIfam" id="NF010741">
    <property type="entry name" value="PRK14143.1"/>
    <property type="match status" value="1"/>
</dbReference>
<dbReference type="PANTHER" id="PTHR21237:SF40">
    <property type="entry name" value="CELL CYCLE AND APOPTOSIS REGULATOR PROTEIN 2"/>
    <property type="match status" value="1"/>
</dbReference>
<dbReference type="GO" id="GO:0051087">
    <property type="term" value="F:protein-folding chaperone binding"/>
    <property type="evidence" value="ECO:0007669"/>
    <property type="project" value="InterPro"/>
</dbReference>
<reference evidence="10 11" key="1">
    <citation type="journal article" date="2014" name="Nat. Commun.">
        <title>Klebsormidium flaccidum genome reveals primary factors for plant terrestrial adaptation.</title>
        <authorList>
            <person name="Hori K."/>
            <person name="Maruyama F."/>
            <person name="Fujisawa T."/>
            <person name="Togashi T."/>
            <person name="Yamamoto N."/>
            <person name="Seo M."/>
            <person name="Sato S."/>
            <person name="Yamada T."/>
            <person name="Mori H."/>
            <person name="Tajima N."/>
            <person name="Moriyama T."/>
            <person name="Ikeuchi M."/>
            <person name="Watanabe M."/>
            <person name="Wada H."/>
            <person name="Kobayashi K."/>
            <person name="Saito M."/>
            <person name="Masuda T."/>
            <person name="Sasaki-Sekimoto Y."/>
            <person name="Mashiguchi K."/>
            <person name="Awai K."/>
            <person name="Shimojima M."/>
            <person name="Masuda S."/>
            <person name="Iwai M."/>
            <person name="Nobusawa T."/>
            <person name="Narise T."/>
            <person name="Kondo S."/>
            <person name="Saito H."/>
            <person name="Sato R."/>
            <person name="Murakawa M."/>
            <person name="Ihara Y."/>
            <person name="Oshima-Yamada Y."/>
            <person name="Ohtaka K."/>
            <person name="Satoh M."/>
            <person name="Sonobe K."/>
            <person name="Ishii M."/>
            <person name="Ohtani R."/>
            <person name="Kanamori-Sato M."/>
            <person name="Honoki R."/>
            <person name="Miyazaki D."/>
            <person name="Mochizuki H."/>
            <person name="Umetsu J."/>
            <person name="Higashi K."/>
            <person name="Shibata D."/>
            <person name="Kamiya Y."/>
            <person name="Sato N."/>
            <person name="Nakamura Y."/>
            <person name="Tabata S."/>
            <person name="Ida S."/>
            <person name="Kurokawa K."/>
            <person name="Ohta H."/>
        </authorList>
    </citation>
    <scope>NUCLEOTIDE SEQUENCE [LARGE SCALE GENOMIC DNA]</scope>
    <source>
        <strain evidence="10 11">NIES-2285</strain>
    </source>
</reference>
<dbReference type="Pfam" id="PF01025">
    <property type="entry name" value="GrpE"/>
    <property type="match status" value="1"/>
</dbReference>
<name>A0A0U9HIU6_KLENI</name>
<dbReference type="Gene3D" id="2.30.22.10">
    <property type="entry name" value="Head domain of nucleotide exchange factor GrpE"/>
    <property type="match status" value="1"/>
</dbReference>
<keyword evidence="11" id="KW-1185">Reference proteome</keyword>
<evidence type="ECO:0000256" key="3">
    <source>
        <dbReference type="ARBA" id="ARBA00011738"/>
    </source>
</evidence>
<proteinExistence type="inferred from homology"/>
<feature type="region of interest" description="Disordered" evidence="9">
    <location>
        <begin position="88"/>
        <end position="110"/>
    </location>
</feature>
<evidence type="ECO:0000256" key="5">
    <source>
        <dbReference type="ARBA" id="ARBA00023016"/>
    </source>
</evidence>
<evidence type="ECO:0000256" key="2">
    <source>
        <dbReference type="ARBA" id="ARBA00009054"/>
    </source>
</evidence>
<feature type="compositionally biased region" description="Acidic residues" evidence="9">
    <location>
        <begin position="92"/>
        <end position="108"/>
    </location>
</feature>
<comment type="function">
    <text evidence="7">Essential component of the PAM complex, a complex required for the translocation of transit peptide-containing proteins from the inner membrane into the mitochondrial matrix in an ATP-dependent manner.</text>
</comment>
<dbReference type="InterPro" id="IPR013805">
    <property type="entry name" value="GrpE_CC"/>
</dbReference>
<dbReference type="OMA" id="IMKGLHV"/>
<evidence type="ECO:0000256" key="6">
    <source>
        <dbReference type="ARBA" id="ARBA00023186"/>
    </source>
</evidence>
<dbReference type="PANTHER" id="PTHR21237">
    <property type="entry name" value="GRPE PROTEIN"/>
    <property type="match status" value="1"/>
</dbReference>
<dbReference type="GO" id="GO:0005759">
    <property type="term" value="C:mitochondrial matrix"/>
    <property type="evidence" value="ECO:0007669"/>
    <property type="project" value="UniProtKB-SubCell"/>
</dbReference>
<evidence type="ECO:0000256" key="9">
    <source>
        <dbReference type="SAM" id="MobiDB-lite"/>
    </source>
</evidence>
<dbReference type="GO" id="GO:0006457">
    <property type="term" value="P:protein folding"/>
    <property type="evidence" value="ECO:0007669"/>
    <property type="project" value="InterPro"/>
</dbReference>
<gene>
    <name evidence="10" type="ORF">KFL_000060350</name>
</gene>
<dbReference type="SUPFAM" id="SSF51064">
    <property type="entry name" value="Head domain of nucleotide exchange factor GrpE"/>
    <property type="match status" value="1"/>
</dbReference>
<dbReference type="PROSITE" id="PS01071">
    <property type="entry name" value="GRPE"/>
    <property type="match status" value="1"/>
</dbReference>
<comment type="subcellular location">
    <subcellularLocation>
        <location evidence="1">Cytoplasm</location>
    </subcellularLocation>
    <subcellularLocation>
        <location evidence="7">Mitochondrion matrix</location>
    </subcellularLocation>
</comment>
<organism evidence="10 11">
    <name type="scientific">Klebsormidium nitens</name>
    <name type="common">Green alga</name>
    <name type="synonym">Ulothrix nitens</name>
    <dbReference type="NCBI Taxonomy" id="105231"/>
    <lineage>
        <taxon>Eukaryota</taxon>
        <taxon>Viridiplantae</taxon>
        <taxon>Streptophyta</taxon>
        <taxon>Klebsormidiophyceae</taxon>
        <taxon>Klebsormidiales</taxon>
        <taxon>Klebsormidiaceae</taxon>
        <taxon>Klebsormidium</taxon>
    </lineage>
</organism>
<dbReference type="OrthoDB" id="201635at2759"/>
<evidence type="ECO:0000313" key="10">
    <source>
        <dbReference type="EMBL" id="GAQ77970.1"/>
    </source>
</evidence>
<dbReference type="InterPro" id="IPR000740">
    <property type="entry name" value="GrpE"/>
</dbReference>
<dbReference type="STRING" id="105231.A0A0U9HIU6"/>
<comment type="similarity">
    <text evidence="2 8">Belongs to the GrpE family.</text>
</comment>
<dbReference type="GO" id="GO:0051082">
    <property type="term" value="F:unfolded protein binding"/>
    <property type="evidence" value="ECO:0000318"/>
    <property type="project" value="GO_Central"/>
</dbReference>
<comment type="subunit">
    <text evidence="3">Homodimer.</text>
</comment>
<dbReference type="InterPro" id="IPR009012">
    <property type="entry name" value="GrpE_head"/>
</dbReference>
<keyword evidence="7" id="KW-0496">Mitochondrion</keyword>
<evidence type="ECO:0000313" key="11">
    <source>
        <dbReference type="Proteomes" id="UP000054558"/>
    </source>
</evidence>
<dbReference type="AlphaFoldDB" id="A0A0U9HIU6"/>
<protein>
    <recommendedName>
        <fullName evidence="7">GrpE protein homolog</fullName>
    </recommendedName>
</protein>
<dbReference type="Proteomes" id="UP000054558">
    <property type="component" value="Unassembled WGS sequence"/>
</dbReference>
<dbReference type="GO" id="GO:0000774">
    <property type="term" value="F:adenyl-nucleotide exchange factor activity"/>
    <property type="evidence" value="ECO:0000318"/>
    <property type="project" value="GO_Central"/>
</dbReference>
<dbReference type="EMBL" id="DF236955">
    <property type="protein sequence ID" value="GAQ77970.1"/>
    <property type="molecule type" value="Genomic_DNA"/>
</dbReference>
<dbReference type="GO" id="GO:0042803">
    <property type="term" value="F:protein homodimerization activity"/>
    <property type="evidence" value="ECO:0007669"/>
    <property type="project" value="InterPro"/>
</dbReference>
<accession>A0A0U9HIU6</accession>
<evidence type="ECO:0000256" key="7">
    <source>
        <dbReference type="RuleBase" id="RU000640"/>
    </source>
</evidence>
<keyword evidence="4" id="KW-0963">Cytoplasm</keyword>
<dbReference type="HAMAP" id="MF_01151">
    <property type="entry name" value="GrpE"/>
    <property type="match status" value="1"/>
</dbReference>
<dbReference type="Gene3D" id="3.90.20.20">
    <property type="match status" value="1"/>
</dbReference>
<sequence length="309" mass="33723">MALSTACQAVSRGSLTGLLVPTQFKAARTQALPSSPCQRFASKEVSRLTSLPLLRGTAKVAFGWGKGQAKAPRELKVLAVSEETEEAKAVEAEEEAEAPEEETAEVQDEPGKMTQLLRAYRDAVVADDEDVAEALEEQLRALEGSSSSSRAEELTKEMEVLKDRYLRLNADFDNFRKRSDREKASLASSVRGDVIEELLPMIDNFERARDAVKASTEGEQKIDASYQGIYKQFVDILKKLGIVPVPGAGTPFDPAVHEAIMQEESNEYAEGIVTQEFRKGFQIGEKLLRPAMVKVSSGPGPASKKNGSD</sequence>